<dbReference type="EMBL" id="BRYB01003874">
    <property type="protein sequence ID" value="GMI22069.1"/>
    <property type="molecule type" value="Genomic_DNA"/>
</dbReference>
<evidence type="ECO:0000256" key="3">
    <source>
        <dbReference type="ARBA" id="ARBA00022833"/>
    </source>
</evidence>
<sequence>MDSSMDFAKAGSSFSSRQSASKAAAKAKSARLAAAAGRAAEAEAKLRLAQRQQSLLRAAERTYAGAVSRDAAALAVPGGSYLRELEASPVFGDGDKVCLPQGALEALQGVFRDPGNLPITVRVAWRRPGGGGELRGEACREAVDKARREVGMQTSEDMADGDDGDDGDDSDSASSSDSDSGSPSKPSLLRARLRALHYERTYLSLTHAGVVEFTAEPGTVGLPRSVAKRLLEEGVPGHQKPPPPPAADPADPKADPKALPEWSCELCSTANPPASSTCATCSAPKPPPSTSAGKPAFGRFPTPAAPLLVSLVRLPKGTSCKLVPSVESLTSGFLELPDVKLTLEQSLIRTRTTLSVGDTVTIWHRGRAFDLKVESVSPGRVGAVCCVDADVEVDIGENKEFARRVMEARRQAVADAAALPPAAAPAAAPAGFAGAGNTLAGPAPPAPALASFSPPPASSLPPPPPAGGLRVLVRLPTGASVTHTFDAAKATLADVYAMCGADPARFRLVERFPRKVHGDGGGRSLGDLGWGGAGSLALILESAK</sequence>
<evidence type="ECO:0000256" key="1">
    <source>
        <dbReference type="ARBA" id="ARBA00022723"/>
    </source>
</evidence>
<dbReference type="InterPro" id="IPR042299">
    <property type="entry name" value="Ufd1-like_Nn"/>
</dbReference>
<organism evidence="8 9">
    <name type="scientific">Tetraparma gracilis</name>
    <dbReference type="NCBI Taxonomy" id="2962635"/>
    <lineage>
        <taxon>Eukaryota</taxon>
        <taxon>Sar</taxon>
        <taxon>Stramenopiles</taxon>
        <taxon>Ochrophyta</taxon>
        <taxon>Bolidophyceae</taxon>
        <taxon>Parmales</taxon>
        <taxon>Triparmaceae</taxon>
        <taxon>Tetraparma</taxon>
    </lineage>
</organism>
<evidence type="ECO:0000256" key="5">
    <source>
        <dbReference type="SAM" id="Coils"/>
    </source>
</evidence>
<feature type="region of interest" description="Disordered" evidence="6">
    <location>
        <begin position="446"/>
        <end position="465"/>
    </location>
</feature>
<feature type="region of interest" description="Disordered" evidence="6">
    <location>
        <begin position="234"/>
        <end position="258"/>
    </location>
</feature>
<keyword evidence="3" id="KW-0862">Zinc</keyword>
<feature type="coiled-coil region" evidence="5">
    <location>
        <begin position="32"/>
        <end position="59"/>
    </location>
</feature>
<proteinExistence type="predicted"/>
<dbReference type="InterPro" id="IPR029071">
    <property type="entry name" value="Ubiquitin-like_domsf"/>
</dbReference>
<dbReference type="InterPro" id="IPR001876">
    <property type="entry name" value="Znf_RanBP2"/>
</dbReference>
<protein>
    <recommendedName>
        <fullName evidence="7">RanBP2-type domain-containing protein</fullName>
    </recommendedName>
</protein>
<accession>A0ABQ6M9A3</accession>
<dbReference type="InterPro" id="IPR004854">
    <property type="entry name" value="Ufd1-like"/>
</dbReference>
<feature type="domain" description="RanBP2-type" evidence="7">
    <location>
        <begin position="253"/>
        <end position="287"/>
    </location>
</feature>
<evidence type="ECO:0000256" key="2">
    <source>
        <dbReference type="ARBA" id="ARBA00022771"/>
    </source>
</evidence>
<keyword evidence="1" id="KW-0479">Metal-binding</keyword>
<evidence type="ECO:0000313" key="8">
    <source>
        <dbReference type="EMBL" id="GMI22069.1"/>
    </source>
</evidence>
<dbReference type="Proteomes" id="UP001165060">
    <property type="component" value="Unassembled WGS sequence"/>
</dbReference>
<keyword evidence="9" id="KW-1185">Reference proteome</keyword>
<dbReference type="PANTHER" id="PTHR12555">
    <property type="entry name" value="UBIQUITIN FUSION DEGRADATON PROTEIN 1"/>
    <property type="match status" value="1"/>
</dbReference>
<evidence type="ECO:0000313" key="9">
    <source>
        <dbReference type="Proteomes" id="UP001165060"/>
    </source>
</evidence>
<dbReference type="SUPFAM" id="SSF54236">
    <property type="entry name" value="Ubiquitin-like"/>
    <property type="match status" value="1"/>
</dbReference>
<feature type="region of interest" description="Disordered" evidence="6">
    <location>
        <begin position="148"/>
        <end position="187"/>
    </location>
</feature>
<reference evidence="8 9" key="1">
    <citation type="journal article" date="2023" name="Commun. Biol.">
        <title>Genome analysis of Parmales, the sister group of diatoms, reveals the evolutionary specialization of diatoms from phago-mixotrophs to photoautotrophs.</title>
        <authorList>
            <person name="Ban H."/>
            <person name="Sato S."/>
            <person name="Yoshikawa S."/>
            <person name="Yamada K."/>
            <person name="Nakamura Y."/>
            <person name="Ichinomiya M."/>
            <person name="Sato N."/>
            <person name="Blanc-Mathieu R."/>
            <person name="Endo H."/>
            <person name="Kuwata A."/>
            <person name="Ogata H."/>
        </authorList>
    </citation>
    <scope>NUCLEOTIDE SEQUENCE [LARGE SCALE GENOMIC DNA]</scope>
</reference>
<feature type="compositionally biased region" description="Low complexity" evidence="6">
    <location>
        <begin position="172"/>
        <end position="182"/>
    </location>
</feature>
<keyword evidence="5" id="KW-0175">Coiled coil</keyword>
<dbReference type="Gene3D" id="3.10.20.90">
    <property type="entry name" value="Phosphatidylinositol 3-kinase Catalytic Subunit, Chain A, domain 1"/>
    <property type="match status" value="1"/>
</dbReference>
<dbReference type="Pfam" id="PF24842">
    <property type="entry name" value="UFD1_N2"/>
    <property type="match status" value="1"/>
</dbReference>
<comment type="caution">
    <text evidence="8">The sequence shown here is derived from an EMBL/GenBank/DDBJ whole genome shotgun (WGS) entry which is preliminary data.</text>
</comment>
<dbReference type="InterPro" id="IPR001012">
    <property type="entry name" value="UBX_dom"/>
</dbReference>
<dbReference type="PANTHER" id="PTHR12555:SF13">
    <property type="entry name" value="UBIQUITIN RECOGNITION FACTOR IN ER-ASSOCIATED DEGRADATION PROTEIN 1"/>
    <property type="match status" value="1"/>
</dbReference>
<dbReference type="PROSITE" id="PS01358">
    <property type="entry name" value="ZF_RANBP2_1"/>
    <property type="match status" value="1"/>
</dbReference>
<feature type="compositionally biased region" description="Acidic residues" evidence="6">
    <location>
        <begin position="157"/>
        <end position="171"/>
    </location>
</feature>
<dbReference type="Gene3D" id="3.10.330.10">
    <property type="match status" value="1"/>
</dbReference>
<gene>
    <name evidence="8" type="ORF">TeGR_g10213</name>
</gene>
<dbReference type="Gene3D" id="2.40.40.50">
    <property type="entry name" value="Ubiquitin fusion degradation protein UFD1, N-terminal domain"/>
    <property type="match status" value="1"/>
</dbReference>
<dbReference type="CDD" id="cd01767">
    <property type="entry name" value="UBX"/>
    <property type="match status" value="1"/>
</dbReference>
<keyword evidence="2 4" id="KW-0863">Zinc-finger</keyword>
<dbReference type="Pfam" id="PF00789">
    <property type="entry name" value="UBX"/>
    <property type="match status" value="1"/>
</dbReference>
<name>A0ABQ6M9A3_9STRA</name>
<evidence type="ECO:0000256" key="6">
    <source>
        <dbReference type="SAM" id="MobiDB-lite"/>
    </source>
</evidence>
<evidence type="ECO:0000259" key="7">
    <source>
        <dbReference type="PROSITE" id="PS50199"/>
    </source>
</evidence>
<dbReference type="PROSITE" id="PS50199">
    <property type="entry name" value="ZF_RANBP2_2"/>
    <property type="match status" value="1"/>
</dbReference>
<dbReference type="InterPro" id="IPR055418">
    <property type="entry name" value="UFD1_N2"/>
</dbReference>
<evidence type="ECO:0000256" key="4">
    <source>
        <dbReference type="PROSITE-ProRule" id="PRU00322"/>
    </source>
</evidence>